<evidence type="ECO:0000259" key="3">
    <source>
        <dbReference type="Pfam" id="PF09223"/>
    </source>
</evidence>
<evidence type="ECO:0000256" key="2">
    <source>
        <dbReference type="ARBA" id="ARBA00022833"/>
    </source>
</evidence>
<organism evidence="4 5">
    <name type="scientific">Caryophanon tenue</name>
    <dbReference type="NCBI Taxonomy" id="33978"/>
    <lineage>
        <taxon>Bacteria</taxon>
        <taxon>Bacillati</taxon>
        <taxon>Bacillota</taxon>
        <taxon>Bacilli</taxon>
        <taxon>Bacillales</taxon>
        <taxon>Caryophanaceae</taxon>
        <taxon>Caryophanon</taxon>
    </lineage>
</organism>
<dbReference type="Proteomes" id="UP000093199">
    <property type="component" value="Unassembled WGS sequence"/>
</dbReference>
<keyword evidence="5" id="KW-1185">Reference proteome</keyword>
<gene>
    <name evidence="4" type="ORF">A6M13_11445</name>
</gene>
<keyword evidence="2" id="KW-0862">Zinc</keyword>
<comment type="caution">
    <text evidence="4">The sequence shown here is derived from an EMBL/GenBank/DDBJ whole genome shotgun (WGS) entry which is preliminary data.</text>
</comment>
<evidence type="ECO:0000313" key="5">
    <source>
        <dbReference type="Proteomes" id="UP000093199"/>
    </source>
</evidence>
<reference evidence="4 5" key="1">
    <citation type="submission" date="2016-07" db="EMBL/GenBank/DDBJ databases">
        <title>Caryophanon tenue genome sequencing.</title>
        <authorList>
            <person name="Verma A."/>
            <person name="Pal Y."/>
            <person name="Krishnamurthi S."/>
        </authorList>
    </citation>
    <scope>NUCLEOTIDE SEQUENCE [LARGE SCALE GENOMIC DNA]</scope>
    <source>
        <strain evidence="4 5">DSM 14152</strain>
    </source>
</reference>
<dbReference type="AlphaFoldDB" id="A0A1C0YIW1"/>
<dbReference type="InterPro" id="IPR015304">
    <property type="entry name" value="ZinT_dom"/>
</dbReference>
<accession>A0A1C0YIW1</accession>
<dbReference type="PROSITE" id="PS51257">
    <property type="entry name" value="PROKAR_LIPOPROTEIN"/>
    <property type="match status" value="1"/>
</dbReference>
<sequence>MKKRLWLGGLTLALLLAGCGEDTQTNDNEQQEAVATEEVVREETTEEHAHTHDKDDVYKGYFDDAQVADRPLSDWAGDWQSVYPFLQDGTLDEVFEHKAEHDASQTADDIKAYYTIGYETDVSRIVIDGHMITFYQNGQAHTGEFVYDGYEILTYEKGNRGVRFIFKHIGDDAVVPTYIQFSDHIIAPQTSDHYHIYMGNDRAQLLEEMDNWPTYYPANLTGHDIAHEMIAH</sequence>
<dbReference type="SUPFAM" id="SSF50814">
    <property type="entry name" value="Lipocalins"/>
    <property type="match status" value="1"/>
</dbReference>
<dbReference type="Gene3D" id="2.40.128.20">
    <property type="match status" value="1"/>
</dbReference>
<feature type="domain" description="ZinT" evidence="3">
    <location>
        <begin position="54"/>
        <end position="232"/>
    </location>
</feature>
<dbReference type="Pfam" id="PF09223">
    <property type="entry name" value="ZinT"/>
    <property type="match status" value="1"/>
</dbReference>
<dbReference type="RefSeq" id="WP_066543869.1">
    <property type="nucleotide sequence ID" value="NZ_MASJ01000005.1"/>
</dbReference>
<evidence type="ECO:0000256" key="1">
    <source>
        <dbReference type="ARBA" id="ARBA00022729"/>
    </source>
</evidence>
<dbReference type="GO" id="GO:0008270">
    <property type="term" value="F:zinc ion binding"/>
    <property type="evidence" value="ECO:0007669"/>
    <property type="project" value="InterPro"/>
</dbReference>
<dbReference type="STRING" id="33978.A6M13_11445"/>
<evidence type="ECO:0000313" key="4">
    <source>
        <dbReference type="EMBL" id="OCS87084.1"/>
    </source>
</evidence>
<keyword evidence="1" id="KW-0732">Signal</keyword>
<dbReference type="EMBL" id="MASJ01000005">
    <property type="protein sequence ID" value="OCS87084.1"/>
    <property type="molecule type" value="Genomic_DNA"/>
</dbReference>
<dbReference type="InterPro" id="IPR012674">
    <property type="entry name" value="Calycin"/>
</dbReference>
<dbReference type="OrthoDB" id="9810636at2"/>
<protein>
    <submittedName>
        <fullName evidence="4">Metal-binding protein</fullName>
    </submittedName>
</protein>
<name>A0A1C0YIW1_9BACL</name>
<proteinExistence type="predicted"/>